<reference evidence="1 2" key="1">
    <citation type="submission" date="2016-12" db="EMBL/GenBank/DDBJ databases">
        <title>The genomes of Aspergillus section Nigri reveals drivers in fungal speciation.</title>
        <authorList>
            <consortium name="DOE Joint Genome Institute"/>
            <person name="Vesth T.C."/>
            <person name="Nybo J."/>
            <person name="Theobald S."/>
            <person name="Brandl J."/>
            <person name="Frisvad J.C."/>
            <person name="Nielsen K.F."/>
            <person name="Lyhne E.K."/>
            <person name="Kogle M.E."/>
            <person name="Kuo A."/>
            <person name="Riley R."/>
            <person name="Clum A."/>
            <person name="Nolan M."/>
            <person name="Lipzen A."/>
            <person name="Salamov A."/>
            <person name="Henrissat B."/>
            <person name="Wiebenga A."/>
            <person name="De Vries R.P."/>
            <person name="Grigoriev I.V."/>
            <person name="Mortensen U.H."/>
            <person name="Andersen M.R."/>
            <person name="Baker S.E."/>
        </authorList>
    </citation>
    <scope>NUCLEOTIDE SEQUENCE [LARGE SCALE GENOMIC DNA]</scope>
    <source>
        <strain evidence="1 2">JOP 1030-1</strain>
    </source>
</reference>
<dbReference type="PANTHER" id="PTHR37574:SF1">
    <property type="entry name" value="LIPASE B"/>
    <property type="match status" value="1"/>
</dbReference>
<dbReference type="GeneID" id="37072602"/>
<accession>A0A319A509</accession>
<dbReference type="SUPFAM" id="SSF53474">
    <property type="entry name" value="alpha/beta-Hydrolases"/>
    <property type="match status" value="1"/>
</dbReference>
<name>A0A319A509_9EURO</name>
<feature type="non-terminal residue" evidence="1">
    <location>
        <position position="332"/>
    </location>
</feature>
<sequence length="332" mass="36015">NINSYDNQHPDLTTSIYPRVSETDAPYSFSETTLRGAIYIPADFQYGRNGKTPVLLVPGTGTYGGEAYAPNLTKMLRASSFGDPVWLNIPGRMCDASARNAEYVAYAIHYLSARCDNTPLAVIGWSQGCLTTQWALKYWPSTRSHVSNFIALAADFAGTVGAWALCPFSGTQPGTPAVWCQTRNANFIKTLRADGGDSAYVPTTSIYSATDEVVQPQSGMGASAYMRDERSVGVTNCELQVQARLKSAGLIWSHEGVLYNPLTWALLADAIQNGGSGSFQRIEMETVCMRSRAEGVGLLDAARTQALAAAALKNILLYSPKPWREPELPLYA</sequence>
<dbReference type="PANTHER" id="PTHR37574">
    <property type="entry name" value="LIPASE B"/>
    <property type="match status" value="1"/>
</dbReference>
<evidence type="ECO:0000313" key="2">
    <source>
        <dbReference type="Proteomes" id="UP000248349"/>
    </source>
</evidence>
<organism evidence="1 2">
    <name type="scientific">Aspergillus saccharolyticus JOP 1030-1</name>
    <dbReference type="NCBI Taxonomy" id="1450539"/>
    <lineage>
        <taxon>Eukaryota</taxon>
        <taxon>Fungi</taxon>
        <taxon>Dikarya</taxon>
        <taxon>Ascomycota</taxon>
        <taxon>Pezizomycotina</taxon>
        <taxon>Eurotiomycetes</taxon>
        <taxon>Eurotiomycetidae</taxon>
        <taxon>Eurotiales</taxon>
        <taxon>Aspergillaceae</taxon>
        <taxon>Aspergillus</taxon>
        <taxon>Aspergillus subgen. Circumdati</taxon>
    </lineage>
</organism>
<dbReference type="RefSeq" id="XP_025428484.1">
    <property type="nucleotide sequence ID" value="XM_025571374.1"/>
</dbReference>
<keyword evidence="1" id="KW-0378">Hydrolase</keyword>
<dbReference type="STRING" id="1450539.A0A319A509"/>
<dbReference type="InterPro" id="IPR029058">
    <property type="entry name" value="AB_hydrolase_fold"/>
</dbReference>
<dbReference type="OrthoDB" id="4605274at2759"/>
<dbReference type="Proteomes" id="UP000248349">
    <property type="component" value="Unassembled WGS sequence"/>
</dbReference>
<dbReference type="Gene3D" id="3.40.50.1820">
    <property type="entry name" value="alpha/beta hydrolase"/>
    <property type="match status" value="1"/>
</dbReference>
<evidence type="ECO:0000313" key="1">
    <source>
        <dbReference type="EMBL" id="PYH42502.1"/>
    </source>
</evidence>
<dbReference type="EMBL" id="KZ821251">
    <property type="protein sequence ID" value="PYH42502.1"/>
    <property type="molecule type" value="Genomic_DNA"/>
</dbReference>
<dbReference type="InterPro" id="IPR053228">
    <property type="entry name" value="Stereospecific_Lipase"/>
</dbReference>
<dbReference type="AlphaFoldDB" id="A0A319A509"/>
<feature type="non-terminal residue" evidence="1">
    <location>
        <position position="1"/>
    </location>
</feature>
<protein>
    <submittedName>
        <fullName evidence="1">Alpha/beta-hydrolase</fullName>
    </submittedName>
</protein>
<proteinExistence type="predicted"/>
<dbReference type="GO" id="GO:0016787">
    <property type="term" value="F:hydrolase activity"/>
    <property type="evidence" value="ECO:0007669"/>
    <property type="project" value="UniProtKB-KW"/>
</dbReference>
<keyword evidence="2" id="KW-1185">Reference proteome</keyword>
<gene>
    <name evidence="1" type="ORF">BP01DRAFT_269016</name>
</gene>